<gene>
    <name evidence="11" type="ORF">SAMN02927923_03811</name>
</gene>
<evidence type="ECO:0000256" key="1">
    <source>
        <dbReference type="ARBA" id="ARBA00004429"/>
    </source>
</evidence>
<keyword evidence="4 9" id="KW-0997">Cell inner membrane</keyword>
<evidence type="ECO:0000256" key="6">
    <source>
        <dbReference type="ARBA" id="ARBA00022989"/>
    </source>
</evidence>
<evidence type="ECO:0000256" key="4">
    <source>
        <dbReference type="ARBA" id="ARBA00022519"/>
    </source>
</evidence>
<dbReference type="RefSeq" id="WP_244510696.1">
    <property type="nucleotide sequence ID" value="NZ_FMVJ01000013.1"/>
</dbReference>
<evidence type="ECO:0000256" key="3">
    <source>
        <dbReference type="ARBA" id="ARBA00022475"/>
    </source>
</evidence>
<keyword evidence="5 9" id="KW-0812">Transmembrane</keyword>
<keyword evidence="7 9" id="KW-0472">Membrane</keyword>
<dbReference type="EMBL" id="FMVJ01000013">
    <property type="protein sequence ID" value="SCZ06501.1"/>
    <property type="molecule type" value="Genomic_DNA"/>
</dbReference>
<dbReference type="Proteomes" id="UP000199569">
    <property type="component" value="Unassembled WGS sequence"/>
</dbReference>
<reference evidence="11 12" key="1">
    <citation type="submission" date="2016-10" db="EMBL/GenBank/DDBJ databases">
        <authorList>
            <person name="de Groot N.N."/>
        </authorList>
    </citation>
    <scope>NUCLEOTIDE SEQUENCE [LARGE SCALE GENOMIC DNA]</scope>
    <source>
        <strain evidence="11 12">CGMCC 1.7666</strain>
    </source>
</reference>
<evidence type="ECO:0000313" key="11">
    <source>
        <dbReference type="EMBL" id="SCZ06501.1"/>
    </source>
</evidence>
<keyword evidence="2 9" id="KW-0813">Transport</keyword>
<name>A0A1G5L243_9HYPH</name>
<dbReference type="STRING" id="549386.SAMN02927923_03811"/>
<keyword evidence="12" id="KW-1185">Reference proteome</keyword>
<evidence type="ECO:0000313" key="12">
    <source>
        <dbReference type="Proteomes" id="UP000199569"/>
    </source>
</evidence>
<proteinExistence type="inferred from homology"/>
<dbReference type="GO" id="GO:0005886">
    <property type="term" value="C:plasma membrane"/>
    <property type="evidence" value="ECO:0007669"/>
    <property type="project" value="UniProtKB-SubCell"/>
</dbReference>
<feature type="domain" description="Tripartite ATP-independent periplasmic transporters DctQ component" evidence="10">
    <location>
        <begin position="24"/>
        <end position="149"/>
    </location>
</feature>
<feature type="transmembrane region" description="Helical" evidence="9">
    <location>
        <begin position="124"/>
        <end position="149"/>
    </location>
</feature>
<evidence type="ECO:0000256" key="9">
    <source>
        <dbReference type="RuleBase" id="RU369079"/>
    </source>
</evidence>
<organism evidence="11 12">
    <name type="scientific">Microvirga guangxiensis</name>
    <dbReference type="NCBI Taxonomy" id="549386"/>
    <lineage>
        <taxon>Bacteria</taxon>
        <taxon>Pseudomonadati</taxon>
        <taxon>Pseudomonadota</taxon>
        <taxon>Alphaproteobacteria</taxon>
        <taxon>Hyphomicrobiales</taxon>
        <taxon>Methylobacteriaceae</taxon>
        <taxon>Microvirga</taxon>
    </lineage>
</organism>
<comment type="subunit">
    <text evidence="9">The complex comprises the extracytoplasmic solute receptor protein and the two transmembrane proteins.</text>
</comment>
<dbReference type="PANTHER" id="PTHR35011:SF2">
    <property type="entry name" value="2,3-DIKETO-L-GULONATE TRAP TRANSPORTER SMALL PERMEASE PROTEIN YIAM"/>
    <property type="match status" value="1"/>
</dbReference>
<comment type="subcellular location">
    <subcellularLocation>
        <location evidence="1 9">Cell inner membrane</location>
        <topology evidence="1 9">Multi-pass membrane protein</topology>
    </subcellularLocation>
</comment>
<keyword evidence="6 9" id="KW-1133">Transmembrane helix</keyword>
<comment type="similarity">
    <text evidence="8 9">Belongs to the TRAP transporter small permease family.</text>
</comment>
<feature type="transmembrane region" description="Helical" evidence="9">
    <location>
        <begin position="12"/>
        <end position="36"/>
    </location>
</feature>
<comment type="function">
    <text evidence="9">Part of the tripartite ATP-independent periplasmic (TRAP) transport system.</text>
</comment>
<dbReference type="InterPro" id="IPR007387">
    <property type="entry name" value="TRAP_DctQ"/>
</dbReference>
<evidence type="ECO:0000256" key="5">
    <source>
        <dbReference type="ARBA" id="ARBA00022692"/>
    </source>
</evidence>
<feature type="transmembrane region" description="Helical" evidence="9">
    <location>
        <begin position="86"/>
        <end position="104"/>
    </location>
</feature>
<accession>A0A1G5L243</accession>
<sequence length="175" mass="19553">MLTKAIDAYFALLKGIVVLCLMGMVVLVFGNVLMRYIFNSGITVSEEFARWLFVWLTFIGAIIVLRDHGHLGLDFVVNSLPRRLRRICLVVGHLLMILATWLIIDGSWTQASVNLHTYAPATGLSMGLFFGVGLIFGISTMFILVWRLFLIATGQMDRMIVIDEETAAVTQGLEK</sequence>
<evidence type="ECO:0000256" key="8">
    <source>
        <dbReference type="ARBA" id="ARBA00038436"/>
    </source>
</evidence>
<keyword evidence="3" id="KW-1003">Cell membrane</keyword>
<dbReference type="InterPro" id="IPR055348">
    <property type="entry name" value="DctQ"/>
</dbReference>
<protein>
    <recommendedName>
        <fullName evidence="9">TRAP transporter small permease protein</fullName>
    </recommendedName>
</protein>
<dbReference type="Pfam" id="PF04290">
    <property type="entry name" value="DctQ"/>
    <property type="match status" value="1"/>
</dbReference>
<dbReference type="GO" id="GO:0015740">
    <property type="term" value="P:C4-dicarboxylate transport"/>
    <property type="evidence" value="ECO:0007669"/>
    <property type="project" value="TreeGrafter"/>
</dbReference>
<dbReference type="PANTHER" id="PTHR35011">
    <property type="entry name" value="2,3-DIKETO-L-GULONATE TRAP TRANSPORTER SMALL PERMEASE PROTEIN YIAM"/>
    <property type="match status" value="1"/>
</dbReference>
<evidence type="ECO:0000256" key="2">
    <source>
        <dbReference type="ARBA" id="ARBA00022448"/>
    </source>
</evidence>
<dbReference type="AlphaFoldDB" id="A0A1G5L243"/>
<dbReference type="GO" id="GO:0022857">
    <property type="term" value="F:transmembrane transporter activity"/>
    <property type="evidence" value="ECO:0007669"/>
    <property type="project" value="UniProtKB-UniRule"/>
</dbReference>
<evidence type="ECO:0000259" key="10">
    <source>
        <dbReference type="Pfam" id="PF04290"/>
    </source>
</evidence>
<feature type="transmembrane region" description="Helical" evidence="9">
    <location>
        <begin position="48"/>
        <end position="65"/>
    </location>
</feature>
<evidence type="ECO:0000256" key="7">
    <source>
        <dbReference type="ARBA" id="ARBA00023136"/>
    </source>
</evidence>